<feature type="compositionally biased region" description="Low complexity" evidence="1">
    <location>
        <begin position="184"/>
        <end position="203"/>
    </location>
</feature>
<feature type="transmembrane region" description="Helical" evidence="2">
    <location>
        <begin position="6"/>
        <end position="27"/>
    </location>
</feature>
<reference evidence="4" key="1">
    <citation type="submission" date="2016-10" db="EMBL/GenBank/DDBJ databases">
        <authorList>
            <person name="Varghese N."/>
            <person name="Submissions S."/>
        </authorList>
    </citation>
    <scope>NUCLEOTIDE SEQUENCE [LARGE SCALE GENOMIC DNA]</scope>
    <source>
        <strain evidence="4">CGMCC 4.6609</strain>
    </source>
</reference>
<keyword evidence="2" id="KW-0812">Transmembrane</keyword>
<protein>
    <submittedName>
        <fullName evidence="3">Uncharacterized protein</fullName>
    </submittedName>
</protein>
<gene>
    <name evidence="3" type="ORF">SAMN05421507_101912</name>
</gene>
<keyword evidence="2" id="KW-1133">Transmembrane helix</keyword>
<proteinExistence type="predicted"/>
<dbReference type="EMBL" id="FNIX01000001">
    <property type="protein sequence ID" value="SDN97913.1"/>
    <property type="molecule type" value="Genomic_DNA"/>
</dbReference>
<keyword evidence="2" id="KW-0472">Membrane</keyword>
<feature type="compositionally biased region" description="Basic and acidic residues" evidence="1">
    <location>
        <begin position="217"/>
        <end position="226"/>
    </location>
</feature>
<keyword evidence="4" id="KW-1185">Reference proteome</keyword>
<accession>A0A1H0FTB3</accession>
<dbReference type="STRING" id="641025.SAMN05421507_101912"/>
<dbReference type="Proteomes" id="UP000199691">
    <property type="component" value="Unassembled WGS sequence"/>
</dbReference>
<feature type="compositionally biased region" description="Low complexity" evidence="1">
    <location>
        <begin position="138"/>
        <end position="151"/>
    </location>
</feature>
<feature type="region of interest" description="Disordered" evidence="1">
    <location>
        <begin position="138"/>
        <end position="226"/>
    </location>
</feature>
<evidence type="ECO:0000256" key="1">
    <source>
        <dbReference type="SAM" id="MobiDB-lite"/>
    </source>
</evidence>
<evidence type="ECO:0000313" key="4">
    <source>
        <dbReference type="Proteomes" id="UP000199691"/>
    </source>
</evidence>
<name>A0A1H0FTB3_9PSEU</name>
<organism evidence="3 4">
    <name type="scientific">Lentzea jiangxiensis</name>
    <dbReference type="NCBI Taxonomy" id="641025"/>
    <lineage>
        <taxon>Bacteria</taxon>
        <taxon>Bacillati</taxon>
        <taxon>Actinomycetota</taxon>
        <taxon>Actinomycetes</taxon>
        <taxon>Pseudonocardiales</taxon>
        <taxon>Pseudonocardiaceae</taxon>
        <taxon>Lentzea</taxon>
    </lineage>
</organism>
<evidence type="ECO:0000313" key="3">
    <source>
        <dbReference type="EMBL" id="SDN97913.1"/>
    </source>
</evidence>
<evidence type="ECO:0000256" key="2">
    <source>
        <dbReference type="SAM" id="Phobius"/>
    </source>
</evidence>
<dbReference type="AlphaFoldDB" id="A0A1H0FTB3"/>
<sequence length="244" mass="25797">MAGAVGFVFGLCVLSFTLGAALMYALVRRREETAPAEPAQPEQPAERTWVPKPAVEPVADDYDTRPIHRNPVVGLTQLEPALASLPEPVSGPVLRSVPRLDLRAVGEPVGEPQPEVAVKPEAAVKPEPVTAEVPIAAAVPEPVVAAEPATDPARDPGPVAEDAEPSEEPGTVGAARYDQDGDLDPPLGDPEAPESTVAAGTDTPVPPPPAAPQPVEHTTRVEREGLRQRYLRTFEEVRRKADSN</sequence>